<evidence type="ECO:0000313" key="3">
    <source>
        <dbReference type="EMBL" id="QPC80584.1"/>
    </source>
</evidence>
<dbReference type="AlphaFoldDB" id="A0A7S8E5C5"/>
<dbReference type="CDD" id="cd06223">
    <property type="entry name" value="PRTases_typeI"/>
    <property type="match status" value="1"/>
</dbReference>
<gene>
    <name evidence="3" type="ORF">G4Y79_12765</name>
</gene>
<accession>A0A7S8E5C5</accession>
<feature type="domain" description="Phosphoribosyltransferase" evidence="2">
    <location>
        <begin position="104"/>
        <end position="228"/>
    </location>
</feature>
<keyword evidence="4" id="KW-1185">Reference proteome</keyword>
<name>A0A7S8E5C5_9CHLR</name>
<dbReference type="Gene3D" id="3.40.50.2020">
    <property type="match status" value="1"/>
</dbReference>
<dbReference type="SUPFAM" id="SSF53271">
    <property type="entry name" value="PRTase-like"/>
    <property type="match status" value="1"/>
</dbReference>
<sequence length="233" mass="25429">MTNRSVIARLQTGPFAYTLQGAWQQFSSTLLDWIFPPTCVNCGRVDAQWCEVCTHELTHAQFEPFIADLPPFQGAIATGVHEAILQKAVQALKYHDVPQVAPLLAQRLAMALQSQEWKFDMIVPVPLHSTRFAQRGYNQAKLLSEALSKVVNVPVVDALQRERDTPSQVGLNRTERLTNVEGAFVAVSPGNVKSALLIDDVRTTGATLRACAAALQEAGITLVYAATVTVASF</sequence>
<dbReference type="PANTHER" id="PTHR47505:SF1">
    <property type="entry name" value="DNA UTILIZATION PROTEIN YHGH"/>
    <property type="match status" value="1"/>
</dbReference>
<organism evidence="3 4">
    <name type="scientific">Phototrophicus methaneseepsis</name>
    <dbReference type="NCBI Taxonomy" id="2710758"/>
    <lineage>
        <taxon>Bacteria</taxon>
        <taxon>Bacillati</taxon>
        <taxon>Chloroflexota</taxon>
        <taxon>Candidatus Thermofontia</taxon>
        <taxon>Phototrophicales</taxon>
        <taxon>Phototrophicaceae</taxon>
        <taxon>Phototrophicus</taxon>
    </lineage>
</organism>
<dbReference type="RefSeq" id="WP_195168659.1">
    <property type="nucleotide sequence ID" value="NZ_CP062983.1"/>
</dbReference>
<evidence type="ECO:0000313" key="4">
    <source>
        <dbReference type="Proteomes" id="UP000594468"/>
    </source>
</evidence>
<protein>
    <submittedName>
        <fullName evidence="3">ComF family protein</fullName>
    </submittedName>
</protein>
<dbReference type="InterPro" id="IPR051910">
    <property type="entry name" value="ComF/GntX_DNA_util-trans"/>
</dbReference>
<evidence type="ECO:0000259" key="2">
    <source>
        <dbReference type="Pfam" id="PF00156"/>
    </source>
</evidence>
<evidence type="ECO:0000256" key="1">
    <source>
        <dbReference type="ARBA" id="ARBA00008007"/>
    </source>
</evidence>
<dbReference type="Proteomes" id="UP000594468">
    <property type="component" value="Chromosome"/>
</dbReference>
<dbReference type="KEGG" id="pmet:G4Y79_12765"/>
<dbReference type="InterPro" id="IPR000836">
    <property type="entry name" value="PRTase_dom"/>
</dbReference>
<dbReference type="EMBL" id="CP062983">
    <property type="protein sequence ID" value="QPC80584.1"/>
    <property type="molecule type" value="Genomic_DNA"/>
</dbReference>
<dbReference type="InterPro" id="IPR029057">
    <property type="entry name" value="PRTase-like"/>
</dbReference>
<dbReference type="Pfam" id="PF00156">
    <property type="entry name" value="Pribosyltran"/>
    <property type="match status" value="1"/>
</dbReference>
<reference evidence="3 4" key="1">
    <citation type="submission" date="2020-02" db="EMBL/GenBank/DDBJ databases">
        <authorList>
            <person name="Zheng R.K."/>
            <person name="Sun C.M."/>
        </authorList>
    </citation>
    <scope>NUCLEOTIDE SEQUENCE [LARGE SCALE GENOMIC DNA]</scope>
    <source>
        <strain evidence="4">rifampicinis</strain>
    </source>
</reference>
<comment type="similarity">
    <text evidence="1">Belongs to the ComF/GntX family.</text>
</comment>
<proteinExistence type="inferred from homology"/>
<dbReference type="PANTHER" id="PTHR47505">
    <property type="entry name" value="DNA UTILIZATION PROTEIN YHGH"/>
    <property type="match status" value="1"/>
</dbReference>